<evidence type="ECO:0000313" key="1">
    <source>
        <dbReference type="EMBL" id="AIW22566.1"/>
    </source>
</evidence>
<proteinExistence type="predicted"/>
<keyword evidence="1" id="KW-0614">Plasmid</keyword>
<sequence length="128" mass="14639">MQFTKDGVFLRSAERSDLPQMNVLYQWGNVTINLKKTNQRRARKLALQAIAWKHSESDARIELVKNAGLDCLYAVRLHGNCLSVNGEWSFEPSSSNRTEEFLRDHRFDSLDAAENALNESLLSENVEI</sequence>
<organism evidence="1 2">
    <name type="scientific">Vibrio coralliilyticus</name>
    <dbReference type="NCBI Taxonomy" id="190893"/>
    <lineage>
        <taxon>Bacteria</taxon>
        <taxon>Pseudomonadati</taxon>
        <taxon>Pseudomonadota</taxon>
        <taxon>Gammaproteobacteria</taxon>
        <taxon>Vibrionales</taxon>
        <taxon>Vibrionaceae</taxon>
        <taxon>Vibrio</taxon>
    </lineage>
</organism>
<protein>
    <submittedName>
        <fullName evidence="1">Uncharacterized protein</fullName>
    </submittedName>
</protein>
<geneLocation type="plasmid" evidence="1 2">
    <name>p380</name>
</geneLocation>
<gene>
    <name evidence="1" type="ORF">IX92_26250</name>
</gene>
<dbReference type="Proteomes" id="UP000030081">
    <property type="component" value="Plasmid p380"/>
</dbReference>
<dbReference type="KEGG" id="vcy:IX92_26250"/>
<dbReference type="AlphaFoldDB" id="A0AAN0W1D2"/>
<keyword evidence="2" id="KW-1185">Reference proteome</keyword>
<dbReference type="EMBL" id="CP009619">
    <property type="protein sequence ID" value="AIW22566.1"/>
    <property type="molecule type" value="Genomic_DNA"/>
</dbReference>
<dbReference type="RefSeq" id="WP_043011345.1">
    <property type="nucleotide sequence ID" value="NZ_CP009619.1"/>
</dbReference>
<reference evidence="1 2" key="1">
    <citation type="submission" date="2014-10" db="EMBL/GenBank/DDBJ databases">
        <title>The Complete Genome Sequence for the Shellfish Pathogen Vibrio coralliilyticus RE98 Isolated from a Shellfish Hatchery.</title>
        <authorList>
            <person name="Richards G.P."/>
            <person name="Bono J.L."/>
            <person name="Watson M.A."/>
            <person name="Needleman D.S."/>
        </authorList>
    </citation>
    <scope>NUCLEOTIDE SEQUENCE [LARGE SCALE GENOMIC DNA]</scope>
    <source>
        <strain evidence="1 2">RE98</strain>
        <plasmid evidence="1 2">p380</plasmid>
    </source>
</reference>
<evidence type="ECO:0000313" key="2">
    <source>
        <dbReference type="Proteomes" id="UP000030081"/>
    </source>
</evidence>
<accession>A0AAN0W1D2</accession>
<name>A0AAN0W1D2_9VIBR</name>